<dbReference type="Proteomes" id="UP000218287">
    <property type="component" value="Chromosome"/>
</dbReference>
<evidence type="ECO:0000259" key="2">
    <source>
        <dbReference type="Pfam" id="PF01370"/>
    </source>
</evidence>
<dbReference type="Pfam" id="PF01370">
    <property type="entry name" value="Epimerase"/>
    <property type="match status" value="1"/>
</dbReference>
<keyword evidence="4" id="KW-1185">Reference proteome</keyword>
<comment type="similarity">
    <text evidence="1">Belongs to the NAD(P)-dependent epimerase/dehydratase family.</text>
</comment>
<protein>
    <submittedName>
        <fullName evidence="3">NAD-dependent epimerase/dehydratase</fullName>
    </submittedName>
</protein>
<dbReference type="SUPFAM" id="SSF51735">
    <property type="entry name" value="NAD(P)-binding Rossmann-fold domains"/>
    <property type="match status" value="1"/>
</dbReference>
<feature type="domain" description="NAD-dependent epimerase/dehydratase" evidence="2">
    <location>
        <begin position="9"/>
        <end position="229"/>
    </location>
</feature>
<dbReference type="InterPro" id="IPR001509">
    <property type="entry name" value="Epimerase_deHydtase"/>
</dbReference>
<dbReference type="PANTHER" id="PTHR43000">
    <property type="entry name" value="DTDP-D-GLUCOSE 4,6-DEHYDRATASE-RELATED"/>
    <property type="match status" value="1"/>
</dbReference>
<reference evidence="3 4" key="1">
    <citation type="submission" date="2017-06" db="EMBL/GenBank/DDBJ databases">
        <title>Genome sequencing of cyanobaciteial culture collection at National Institute for Environmental Studies (NIES).</title>
        <authorList>
            <person name="Hirose Y."/>
            <person name="Shimura Y."/>
            <person name="Fujisawa T."/>
            <person name="Nakamura Y."/>
            <person name="Kawachi M."/>
        </authorList>
    </citation>
    <scope>NUCLEOTIDE SEQUENCE [LARGE SCALE GENOMIC DNA]</scope>
    <source>
        <strain evidence="3 4">NIES-21</strain>
    </source>
</reference>
<evidence type="ECO:0000313" key="4">
    <source>
        <dbReference type="Proteomes" id="UP000218287"/>
    </source>
</evidence>
<dbReference type="InterPro" id="IPR036291">
    <property type="entry name" value="NAD(P)-bd_dom_sf"/>
</dbReference>
<evidence type="ECO:0000313" key="3">
    <source>
        <dbReference type="EMBL" id="BAY19027.1"/>
    </source>
</evidence>
<accession>A0A1Z4GNH9</accession>
<dbReference type="OrthoDB" id="9774199at2"/>
<dbReference type="AlphaFoldDB" id="A0A1Z4GNH9"/>
<name>A0A1Z4GNH9_9CYAN</name>
<dbReference type="Gene3D" id="3.40.50.720">
    <property type="entry name" value="NAD(P)-binding Rossmann-like Domain"/>
    <property type="match status" value="1"/>
</dbReference>
<evidence type="ECO:0000256" key="1">
    <source>
        <dbReference type="ARBA" id="ARBA00007637"/>
    </source>
</evidence>
<proteinExistence type="inferred from homology"/>
<gene>
    <name evidence="3" type="ORF">NIES21_48860</name>
</gene>
<sequence>MNLQNTTLLITGIDDFIGLRAAELAIAQGMKVRGLQSSSDRTIAQNLGVEVIVGSITDPKIAQKACQGVDIVLHTAQLTQEAGPIKEFREINVSGTINMAKAAKGAGVKTFLHLSSVMVYGFDYPNNITESDRLSGDNNPYCQSKIEAEAELLPLNSPPDFGVIVIRAGDVYGPGCIPWIVRPLLMMRQKLFAYANDGKGVINHLYIDNLIDAMFLAIQKEAYGEVFNITDGQETSWKEYFMRLAATEGLQAPMSVAKDEIKLFLKIRSQGQKLFRKKADILPESVDFMTRPYAYSITKAQTLLDYKPKIDLEEGLRKTSAWVQKTDIQQLVK</sequence>
<organism evidence="3 4">
    <name type="scientific">Anabaenopsis circularis NIES-21</name>
    <dbReference type="NCBI Taxonomy" id="1085406"/>
    <lineage>
        <taxon>Bacteria</taxon>
        <taxon>Bacillati</taxon>
        <taxon>Cyanobacteriota</taxon>
        <taxon>Cyanophyceae</taxon>
        <taxon>Nostocales</taxon>
        <taxon>Nodulariaceae</taxon>
        <taxon>Anabaenopsis</taxon>
    </lineage>
</organism>
<dbReference type="EMBL" id="AP018174">
    <property type="protein sequence ID" value="BAY19027.1"/>
    <property type="molecule type" value="Genomic_DNA"/>
</dbReference>